<dbReference type="Gene3D" id="3.40.50.720">
    <property type="entry name" value="NAD(P)-binding Rossmann-like Domain"/>
    <property type="match status" value="1"/>
</dbReference>
<evidence type="ECO:0000313" key="3">
    <source>
        <dbReference type="EMBL" id="MFC4534345.1"/>
    </source>
</evidence>
<accession>A0ABV9CPG8</accession>
<dbReference type="Pfam" id="PF13561">
    <property type="entry name" value="adh_short_C2"/>
    <property type="match status" value="1"/>
</dbReference>
<keyword evidence="2 3" id="KW-0560">Oxidoreductase</keyword>
<dbReference type="GO" id="GO:0016491">
    <property type="term" value="F:oxidoreductase activity"/>
    <property type="evidence" value="ECO:0007669"/>
    <property type="project" value="UniProtKB-KW"/>
</dbReference>
<proteinExistence type="inferred from homology"/>
<dbReference type="PANTHER" id="PTHR24321:SF8">
    <property type="entry name" value="ESTRADIOL 17-BETA-DEHYDROGENASE 8-RELATED"/>
    <property type="match status" value="1"/>
</dbReference>
<dbReference type="EMBL" id="JBHSFP010000022">
    <property type="protein sequence ID" value="MFC4534345.1"/>
    <property type="molecule type" value="Genomic_DNA"/>
</dbReference>
<name>A0ABV9CPG8_9ACTN</name>
<reference evidence="4" key="1">
    <citation type="journal article" date="2019" name="Int. J. Syst. Evol. Microbiol.">
        <title>The Global Catalogue of Microorganisms (GCM) 10K type strain sequencing project: providing services to taxonomists for standard genome sequencing and annotation.</title>
        <authorList>
            <consortium name="The Broad Institute Genomics Platform"/>
            <consortium name="The Broad Institute Genome Sequencing Center for Infectious Disease"/>
            <person name="Wu L."/>
            <person name="Ma J."/>
        </authorList>
    </citation>
    <scope>NUCLEOTIDE SEQUENCE [LARGE SCALE GENOMIC DNA]</scope>
    <source>
        <strain evidence="4">CGMCC 4.7132</strain>
    </source>
</reference>
<dbReference type="RefSeq" id="WP_380844824.1">
    <property type="nucleotide sequence ID" value="NZ_JBHSFP010000022.1"/>
</dbReference>
<comment type="caution">
    <text evidence="3">The sequence shown here is derived from an EMBL/GenBank/DDBJ whole genome shotgun (WGS) entry which is preliminary data.</text>
</comment>
<dbReference type="SUPFAM" id="SSF51735">
    <property type="entry name" value="NAD(P)-binding Rossmann-fold domains"/>
    <property type="match status" value="1"/>
</dbReference>
<comment type="similarity">
    <text evidence="1">Belongs to the short-chain dehydrogenases/reductases (SDR) family.</text>
</comment>
<dbReference type="PRINTS" id="PR00081">
    <property type="entry name" value="GDHRDH"/>
</dbReference>
<dbReference type="PANTHER" id="PTHR24321">
    <property type="entry name" value="DEHYDROGENASES, SHORT CHAIN"/>
    <property type="match status" value="1"/>
</dbReference>
<dbReference type="InterPro" id="IPR002347">
    <property type="entry name" value="SDR_fam"/>
</dbReference>
<dbReference type="EC" id="1.1.1.-" evidence="3"/>
<sequence length="255" mass="25921">MLNDKVAVIYGGAGSLGAGIAEAYTRAGARVFLAGRTEATLRKVAAGTGSEYDVLDACDEAAVESHAASVVERAGRLDVSVNLVPRGDFQGVPLTEMSVEDYTRPVVRGITCQFITARTAARLMTAQGSGVILSLNSASGNGSPMMGGTGAADGAIDALVRQLAQEAGPAGVRVCGIWTAGVTDTLTPEKLAAAGAPLMDEAAVQGIRGHLDGLRMTRRSPQVADIAALATFLASDAGRAITGTWVNATAGMFPS</sequence>
<dbReference type="Proteomes" id="UP001596004">
    <property type="component" value="Unassembled WGS sequence"/>
</dbReference>
<protein>
    <submittedName>
        <fullName evidence="3">SDR family NAD(P)-dependent oxidoreductase</fullName>
        <ecNumber evidence="3">1.1.1.-</ecNumber>
    </submittedName>
</protein>
<evidence type="ECO:0000256" key="2">
    <source>
        <dbReference type="ARBA" id="ARBA00023002"/>
    </source>
</evidence>
<organism evidence="3 4">
    <name type="scientific">Sphaerisporangium dianthi</name>
    <dbReference type="NCBI Taxonomy" id="1436120"/>
    <lineage>
        <taxon>Bacteria</taxon>
        <taxon>Bacillati</taxon>
        <taxon>Actinomycetota</taxon>
        <taxon>Actinomycetes</taxon>
        <taxon>Streptosporangiales</taxon>
        <taxon>Streptosporangiaceae</taxon>
        <taxon>Sphaerisporangium</taxon>
    </lineage>
</organism>
<evidence type="ECO:0000256" key="1">
    <source>
        <dbReference type="ARBA" id="ARBA00006484"/>
    </source>
</evidence>
<evidence type="ECO:0000313" key="4">
    <source>
        <dbReference type="Proteomes" id="UP001596004"/>
    </source>
</evidence>
<dbReference type="InterPro" id="IPR036291">
    <property type="entry name" value="NAD(P)-bd_dom_sf"/>
</dbReference>
<keyword evidence="4" id="KW-1185">Reference proteome</keyword>
<gene>
    <name evidence="3" type="ORF">ACFO60_26600</name>
</gene>
<dbReference type="CDD" id="cd05233">
    <property type="entry name" value="SDR_c"/>
    <property type="match status" value="1"/>
</dbReference>